<dbReference type="GO" id="GO:0003677">
    <property type="term" value="F:DNA binding"/>
    <property type="evidence" value="ECO:0007669"/>
    <property type="project" value="TreeGrafter"/>
</dbReference>
<dbReference type="InterPro" id="IPR050707">
    <property type="entry name" value="HTH_MetabolicPath_Reg"/>
</dbReference>
<sequence length="100" mass="10302">TPLTPRTVTDPGAIIARLRQSRARGYALNLGERFEGASGAAVAICDGEGRPRAAINIVTVTPRFRRLQPEIIAALMAASRDLEASLFGAGAGAGNRATGG</sequence>
<dbReference type="Pfam" id="PF01614">
    <property type="entry name" value="IclR_C"/>
    <property type="match status" value="1"/>
</dbReference>
<dbReference type="Gene3D" id="3.30.450.40">
    <property type="match status" value="1"/>
</dbReference>
<feature type="domain" description="IclR-ED" evidence="1">
    <location>
        <begin position="1"/>
        <end position="100"/>
    </location>
</feature>
<dbReference type="PROSITE" id="PS51078">
    <property type="entry name" value="ICLR_ED"/>
    <property type="match status" value="1"/>
</dbReference>
<dbReference type="AlphaFoldDB" id="X0RWL7"/>
<dbReference type="GO" id="GO:0003700">
    <property type="term" value="F:DNA-binding transcription factor activity"/>
    <property type="evidence" value="ECO:0007669"/>
    <property type="project" value="TreeGrafter"/>
</dbReference>
<dbReference type="InterPro" id="IPR014757">
    <property type="entry name" value="Tscrpt_reg_IclR_C"/>
</dbReference>
<proteinExistence type="predicted"/>
<protein>
    <recommendedName>
        <fullName evidence="1">IclR-ED domain-containing protein</fullName>
    </recommendedName>
</protein>
<dbReference type="SUPFAM" id="SSF55781">
    <property type="entry name" value="GAF domain-like"/>
    <property type="match status" value="1"/>
</dbReference>
<gene>
    <name evidence="2" type="ORF">S01H1_16728</name>
</gene>
<dbReference type="PANTHER" id="PTHR30136">
    <property type="entry name" value="HELIX-TURN-HELIX TRANSCRIPTIONAL REGULATOR, ICLR FAMILY"/>
    <property type="match status" value="1"/>
</dbReference>
<dbReference type="InterPro" id="IPR029016">
    <property type="entry name" value="GAF-like_dom_sf"/>
</dbReference>
<name>X0RWL7_9ZZZZ</name>
<dbReference type="GO" id="GO:0045892">
    <property type="term" value="P:negative regulation of DNA-templated transcription"/>
    <property type="evidence" value="ECO:0007669"/>
    <property type="project" value="TreeGrafter"/>
</dbReference>
<organism evidence="2">
    <name type="scientific">marine sediment metagenome</name>
    <dbReference type="NCBI Taxonomy" id="412755"/>
    <lineage>
        <taxon>unclassified sequences</taxon>
        <taxon>metagenomes</taxon>
        <taxon>ecological metagenomes</taxon>
    </lineage>
</organism>
<feature type="non-terminal residue" evidence="2">
    <location>
        <position position="1"/>
    </location>
</feature>
<reference evidence="2" key="1">
    <citation type="journal article" date="2014" name="Front. Microbiol.">
        <title>High frequency of phylogenetically diverse reductive dehalogenase-homologous genes in deep subseafloor sedimentary metagenomes.</title>
        <authorList>
            <person name="Kawai M."/>
            <person name="Futagami T."/>
            <person name="Toyoda A."/>
            <person name="Takaki Y."/>
            <person name="Nishi S."/>
            <person name="Hori S."/>
            <person name="Arai W."/>
            <person name="Tsubouchi T."/>
            <person name="Morono Y."/>
            <person name="Uchiyama I."/>
            <person name="Ito T."/>
            <person name="Fujiyama A."/>
            <person name="Inagaki F."/>
            <person name="Takami H."/>
        </authorList>
    </citation>
    <scope>NUCLEOTIDE SEQUENCE</scope>
    <source>
        <strain evidence="2">Expedition CK06-06</strain>
    </source>
</reference>
<evidence type="ECO:0000313" key="2">
    <source>
        <dbReference type="EMBL" id="GAF67406.1"/>
    </source>
</evidence>
<evidence type="ECO:0000259" key="1">
    <source>
        <dbReference type="PROSITE" id="PS51078"/>
    </source>
</evidence>
<dbReference type="EMBL" id="BARS01008817">
    <property type="protein sequence ID" value="GAF67406.1"/>
    <property type="molecule type" value="Genomic_DNA"/>
</dbReference>
<dbReference type="PANTHER" id="PTHR30136:SF35">
    <property type="entry name" value="HTH-TYPE TRANSCRIPTIONAL REGULATOR RV1719"/>
    <property type="match status" value="1"/>
</dbReference>
<comment type="caution">
    <text evidence="2">The sequence shown here is derived from an EMBL/GenBank/DDBJ whole genome shotgun (WGS) entry which is preliminary data.</text>
</comment>
<accession>X0RWL7</accession>